<gene>
    <name evidence="11" type="ORF">Cgig2_019547</name>
</gene>
<feature type="region of interest" description="Disordered" evidence="8">
    <location>
        <begin position="129"/>
        <end position="157"/>
    </location>
</feature>
<evidence type="ECO:0000256" key="1">
    <source>
        <dbReference type="ARBA" id="ARBA00004123"/>
    </source>
</evidence>
<feature type="domain" description="Myb-like" evidence="9">
    <location>
        <begin position="16"/>
        <end position="65"/>
    </location>
</feature>
<evidence type="ECO:0000313" key="12">
    <source>
        <dbReference type="Proteomes" id="UP001153076"/>
    </source>
</evidence>
<proteinExistence type="predicted"/>
<dbReference type="PROSITE" id="PS50090">
    <property type="entry name" value="MYB_LIKE"/>
    <property type="match status" value="2"/>
</dbReference>
<keyword evidence="6" id="KW-0804">Transcription</keyword>
<dbReference type="SMART" id="SM00717">
    <property type="entry name" value="SANT"/>
    <property type="match status" value="2"/>
</dbReference>
<dbReference type="FunFam" id="1.10.10.60:FF:000001">
    <property type="entry name" value="MYB-related transcription factor"/>
    <property type="match status" value="1"/>
</dbReference>
<evidence type="ECO:0000259" key="9">
    <source>
        <dbReference type="PROSITE" id="PS50090"/>
    </source>
</evidence>
<dbReference type="PROSITE" id="PS51294">
    <property type="entry name" value="HTH_MYB"/>
    <property type="match status" value="2"/>
</dbReference>
<dbReference type="PANTHER" id="PTHR47995:SF18">
    <property type="entry name" value="TRANSCRIPTION FACTOR MYB65"/>
    <property type="match status" value="1"/>
</dbReference>
<keyword evidence="12" id="KW-1185">Reference proteome</keyword>
<evidence type="ECO:0000256" key="8">
    <source>
        <dbReference type="SAM" id="MobiDB-lite"/>
    </source>
</evidence>
<feature type="domain" description="Myb-like" evidence="9">
    <location>
        <begin position="66"/>
        <end position="116"/>
    </location>
</feature>
<dbReference type="EMBL" id="JAKOGI010000131">
    <property type="protein sequence ID" value="KAJ8442974.1"/>
    <property type="molecule type" value="Genomic_DNA"/>
</dbReference>
<dbReference type="GO" id="GO:0040008">
    <property type="term" value="P:regulation of growth"/>
    <property type="evidence" value="ECO:0007669"/>
    <property type="project" value="UniProtKB-ARBA"/>
</dbReference>
<dbReference type="GO" id="GO:0045893">
    <property type="term" value="P:positive regulation of DNA-templated transcription"/>
    <property type="evidence" value="ECO:0007669"/>
    <property type="project" value="UniProtKB-ARBA"/>
</dbReference>
<dbReference type="FunFam" id="1.10.10.60:FF:000119">
    <property type="entry name" value="Transcription factor GAMYB"/>
    <property type="match status" value="1"/>
</dbReference>
<feature type="compositionally biased region" description="Pro residues" evidence="8">
    <location>
        <begin position="136"/>
        <end position="145"/>
    </location>
</feature>
<dbReference type="OrthoDB" id="2143914at2759"/>
<comment type="caution">
    <text evidence="11">The sequence shown here is derived from an EMBL/GenBank/DDBJ whole genome shotgun (WGS) entry which is preliminary data.</text>
</comment>
<accession>A0A9Q1KHI2</accession>
<keyword evidence="2" id="KW-0677">Repeat</keyword>
<dbReference type="PANTHER" id="PTHR47995">
    <property type="entry name" value="TRANSCRIPTION FACTOR MYB33-RELATED"/>
    <property type="match status" value="1"/>
</dbReference>
<keyword evidence="7" id="KW-0539">Nucleus</keyword>
<keyword evidence="5" id="KW-0010">Activator</keyword>
<evidence type="ECO:0000313" key="11">
    <source>
        <dbReference type="EMBL" id="KAJ8442974.1"/>
    </source>
</evidence>
<keyword evidence="3" id="KW-0805">Transcription regulation</keyword>
<dbReference type="SUPFAM" id="SSF46689">
    <property type="entry name" value="Homeodomain-like"/>
    <property type="match status" value="1"/>
</dbReference>
<dbReference type="Pfam" id="PF00249">
    <property type="entry name" value="Myb_DNA-binding"/>
    <property type="match status" value="2"/>
</dbReference>
<evidence type="ECO:0000256" key="5">
    <source>
        <dbReference type="ARBA" id="ARBA00023159"/>
    </source>
</evidence>
<dbReference type="GO" id="GO:0003677">
    <property type="term" value="F:DNA binding"/>
    <property type="evidence" value="ECO:0007669"/>
    <property type="project" value="UniProtKB-KW"/>
</dbReference>
<evidence type="ECO:0000256" key="2">
    <source>
        <dbReference type="ARBA" id="ARBA00022737"/>
    </source>
</evidence>
<evidence type="ECO:0000256" key="4">
    <source>
        <dbReference type="ARBA" id="ARBA00023125"/>
    </source>
</evidence>
<comment type="subcellular location">
    <subcellularLocation>
        <location evidence="1">Nucleus</location>
    </subcellularLocation>
</comment>
<feature type="domain" description="HTH myb-type" evidence="10">
    <location>
        <begin position="66"/>
        <end position="120"/>
    </location>
</feature>
<dbReference type="InterPro" id="IPR017930">
    <property type="entry name" value="Myb_dom"/>
</dbReference>
<dbReference type="Gene3D" id="1.10.10.60">
    <property type="entry name" value="Homeodomain-like"/>
    <property type="match status" value="2"/>
</dbReference>
<dbReference type="AlphaFoldDB" id="A0A9Q1KHI2"/>
<dbReference type="CDD" id="cd00167">
    <property type="entry name" value="SANT"/>
    <property type="match status" value="2"/>
</dbReference>
<evidence type="ECO:0000256" key="3">
    <source>
        <dbReference type="ARBA" id="ARBA00023015"/>
    </source>
</evidence>
<feature type="domain" description="HTH myb-type" evidence="10">
    <location>
        <begin position="16"/>
        <end position="65"/>
    </location>
</feature>
<evidence type="ECO:0000259" key="10">
    <source>
        <dbReference type="PROSITE" id="PS51294"/>
    </source>
</evidence>
<keyword evidence="4" id="KW-0238">DNA-binding</keyword>
<sequence>MTNNGGGEGGGGGGVLKKGPWSAGEDAVLIDYVKKHGEGNWNAVQRNTGLQRCGKSCRLRWANHLRPNLKKGAFSSDEERLIIDLHSKLGNKWARISAHLPGRTDNEIKNYWNTRVKRRLRQGLPLYPNEIQSSQQPPPPHPHPQTPHLHLHKTISNNPTTTLPLFDPVSLSSSLFTLHHPPPFLPSHPIKRLSPFLGRTVSAPSQLGTFQPDPIGFRFDPGQTHIEGGDPGLSLYRCRSSSFDGLCYELPSNQHCQKVTDDDLEYEEVNIDASNNAVRTNSGLLDDLLHEAQEKIGGGSLKRQKVECDFQWDISSSENSSTGIVKKEESEERQMTTTNDDLLNTLELIPSLVRVPDWCSDGCQESSVGQSSVVSPDDNYNGLDHLLQLSPFSAASPINYDHVNEDDDNRNSSRYAWDNLPGIC</sequence>
<dbReference type="InterPro" id="IPR001005">
    <property type="entry name" value="SANT/Myb"/>
</dbReference>
<dbReference type="GO" id="GO:0005634">
    <property type="term" value="C:nucleus"/>
    <property type="evidence" value="ECO:0007669"/>
    <property type="project" value="UniProtKB-SubCell"/>
</dbReference>
<dbReference type="InterPro" id="IPR009057">
    <property type="entry name" value="Homeodomain-like_sf"/>
</dbReference>
<dbReference type="Proteomes" id="UP001153076">
    <property type="component" value="Unassembled WGS sequence"/>
</dbReference>
<dbReference type="GO" id="GO:0048235">
    <property type="term" value="P:pollen sperm cell differentiation"/>
    <property type="evidence" value="ECO:0007669"/>
    <property type="project" value="UniProtKB-ARBA"/>
</dbReference>
<evidence type="ECO:0000256" key="7">
    <source>
        <dbReference type="ARBA" id="ARBA00023242"/>
    </source>
</evidence>
<organism evidence="11 12">
    <name type="scientific">Carnegiea gigantea</name>
    <dbReference type="NCBI Taxonomy" id="171969"/>
    <lineage>
        <taxon>Eukaryota</taxon>
        <taxon>Viridiplantae</taxon>
        <taxon>Streptophyta</taxon>
        <taxon>Embryophyta</taxon>
        <taxon>Tracheophyta</taxon>
        <taxon>Spermatophyta</taxon>
        <taxon>Magnoliopsida</taxon>
        <taxon>eudicotyledons</taxon>
        <taxon>Gunneridae</taxon>
        <taxon>Pentapetalae</taxon>
        <taxon>Caryophyllales</taxon>
        <taxon>Cactineae</taxon>
        <taxon>Cactaceae</taxon>
        <taxon>Cactoideae</taxon>
        <taxon>Echinocereeae</taxon>
        <taxon>Carnegiea</taxon>
    </lineage>
</organism>
<reference evidence="11" key="1">
    <citation type="submission" date="2022-04" db="EMBL/GenBank/DDBJ databases">
        <title>Carnegiea gigantea Genome sequencing and assembly v2.</title>
        <authorList>
            <person name="Copetti D."/>
            <person name="Sanderson M.J."/>
            <person name="Burquez A."/>
            <person name="Wojciechowski M.F."/>
        </authorList>
    </citation>
    <scope>NUCLEOTIDE SEQUENCE</scope>
    <source>
        <strain evidence="11">SGP5-SGP5p</strain>
        <tissue evidence="11">Aerial part</tissue>
    </source>
</reference>
<protein>
    <submittedName>
        <fullName evidence="11">Uncharacterized protein</fullName>
    </submittedName>
</protein>
<evidence type="ECO:0000256" key="6">
    <source>
        <dbReference type="ARBA" id="ARBA00023163"/>
    </source>
</evidence>
<name>A0A9Q1KHI2_9CARY</name>